<evidence type="ECO:0000313" key="2">
    <source>
        <dbReference type="EMBL" id="KZD91726.1"/>
    </source>
</evidence>
<accession>A0AAP1E6K6</accession>
<dbReference type="AlphaFoldDB" id="A0AAP1E6K6"/>
<comment type="caution">
    <text evidence="1">The sequence shown here is derived from an EMBL/GenBank/DDBJ whole genome shotgun (WGS) entry which is preliminary data.</text>
</comment>
<sequence>MLKNQFFLARKKLSTECAPFIIIFPIIKKQTWSPCLLEVHFHYAVFAF</sequence>
<dbReference type="Proteomes" id="UP000076442">
    <property type="component" value="Unassembled WGS sequence"/>
</dbReference>
<dbReference type="EMBL" id="LJZV01000012">
    <property type="protein sequence ID" value="KZD91726.1"/>
    <property type="molecule type" value="Genomic_DNA"/>
</dbReference>
<organism evidence="1 3">
    <name type="scientific">Bacillus subtilis</name>
    <dbReference type="NCBI Taxonomy" id="1423"/>
    <lineage>
        <taxon>Bacteria</taxon>
        <taxon>Bacillati</taxon>
        <taxon>Bacillota</taxon>
        <taxon>Bacilli</taxon>
        <taxon>Bacillales</taxon>
        <taxon>Bacillaceae</taxon>
        <taxon>Bacillus</taxon>
    </lineage>
</organism>
<reference evidence="1 3" key="1">
    <citation type="submission" date="2015-09" db="EMBL/GenBank/DDBJ databases">
        <title>Spore heat resistance.</title>
        <authorList>
            <person name="Boekhorst J."/>
            <person name="Berendsen E.M."/>
            <person name="Wells-Bennik M.H."/>
            <person name="Kuipers O.P."/>
        </authorList>
    </citation>
    <scope>NUCLEOTIDE SEQUENCE [LARGE SCALE GENOMIC DNA]</scope>
    <source>
        <strain evidence="1 3">B4122</strain>
    </source>
</reference>
<gene>
    <name evidence="2" type="ORF">B4122_2368</name>
    <name evidence="1" type="ORF">B4122_4247</name>
</gene>
<evidence type="ECO:0000313" key="1">
    <source>
        <dbReference type="EMBL" id="KZD88822.1"/>
    </source>
</evidence>
<proteinExistence type="predicted"/>
<protein>
    <submittedName>
        <fullName evidence="1">Uncharacterized protein</fullName>
    </submittedName>
</protein>
<evidence type="ECO:0000313" key="3">
    <source>
        <dbReference type="Proteomes" id="UP000076442"/>
    </source>
</evidence>
<dbReference type="EMBL" id="LJZV01000026">
    <property type="protein sequence ID" value="KZD88822.1"/>
    <property type="molecule type" value="Genomic_DNA"/>
</dbReference>
<name>A0AAP1E6K6_BACIU</name>